<gene>
    <name evidence="2" type="ORF">GCM10025759_30320</name>
</gene>
<dbReference type="Gene3D" id="3.30.70.970">
    <property type="entry name" value="RraB-like"/>
    <property type="match status" value="1"/>
</dbReference>
<dbReference type="Pfam" id="PF06877">
    <property type="entry name" value="RraB"/>
    <property type="match status" value="1"/>
</dbReference>
<dbReference type="InterPro" id="IPR009671">
    <property type="entry name" value="RraB_dom"/>
</dbReference>
<keyword evidence="3" id="KW-1185">Reference proteome</keyword>
<name>A0ABP9LMB1_9GAMM</name>
<organism evidence="2 3">
    <name type="scientific">Lysobacter panacisoli</name>
    <dbReference type="NCBI Taxonomy" id="1255263"/>
    <lineage>
        <taxon>Bacteria</taxon>
        <taxon>Pseudomonadati</taxon>
        <taxon>Pseudomonadota</taxon>
        <taxon>Gammaproteobacteria</taxon>
        <taxon>Lysobacterales</taxon>
        <taxon>Lysobacteraceae</taxon>
        <taxon>Lysobacter</taxon>
    </lineage>
</organism>
<protein>
    <submittedName>
        <fullName evidence="2">Ribonuclease E inhibitor RraB</fullName>
    </submittedName>
</protein>
<dbReference type="InterPro" id="IPR036701">
    <property type="entry name" value="RraB-like_sf"/>
</dbReference>
<evidence type="ECO:0000259" key="1">
    <source>
        <dbReference type="Pfam" id="PF06877"/>
    </source>
</evidence>
<proteinExistence type="predicted"/>
<evidence type="ECO:0000313" key="2">
    <source>
        <dbReference type="EMBL" id="GAA5080724.1"/>
    </source>
</evidence>
<accession>A0ABP9LMB1</accession>
<dbReference type="SUPFAM" id="SSF89946">
    <property type="entry name" value="Hypothetical protein VC0424"/>
    <property type="match status" value="1"/>
</dbReference>
<sequence>MVRSLQLALIPDDENGEVLRQMVEDGDDLTLERPVEFFHVFADEAQADAFAAAAAQQPALTPEAPEVDDEYVWQVCVVRVMAPTHAALTAQERELAALAESHGGFADGWACSPADREAD</sequence>
<dbReference type="Proteomes" id="UP001501083">
    <property type="component" value="Unassembled WGS sequence"/>
</dbReference>
<evidence type="ECO:0000313" key="3">
    <source>
        <dbReference type="Proteomes" id="UP001501083"/>
    </source>
</evidence>
<dbReference type="RefSeq" id="WP_158982280.1">
    <property type="nucleotide sequence ID" value="NZ_BAABKY010000004.1"/>
</dbReference>
<feature type="domain" description="Regulator of ribonuclease activity B" evidence="1">
    <location>
        <begin position="13"/>
        <end position="111"/>
    </location>
</feature>
<comment type="caution">
    <text evidence="2">The sequence shown here is derived from an EMBL/GenBank/DDBJ whole genome shotgun (WGS) entry which is preliminary data.</text>
</comment>
<dbReference type="EMBL" id="BAABKY010000004">
    <property type="protein sequence ID" value="GAA5080724.1"/>
    <property type="molecule type" value="Genomic_DNA"/>
</dbReference>
<reference evidence="3" key="1">
    <citation type="journal article" date="2019" name="Int. J. Syst. Evol. Microbiol.">
        <title>The Global Catalogue of Microorganisms (GCM) 10K type strain sequencing project: providing services to taxonomists for standard genome sequencing and annotation.</title>
        <authorList>
            <consortium name="The Broad Institute Genomics Platform"/>
            <consortium name="The Broad Institute Genome Sequencing Center for Infectious Disease"/>
            <person name="Wu L."/>
            <person name="Ma J."/>
        </authorList>
    </citation>
    <scope>NUCLEOTIDE SEQUENCE [LARGE SCALE GENOMIC DNA]</scope>
    <source>
        <strain evidence="3">JCM 19212</strain>
    </source>
</reference>